<dbReference type="STRING" id="268407.PWYN_20330"/>
<dbReference type="CDD" id="cd01335">
    <property type="entry name" value="Radical_SAM"/>
    <property type="match status" value="1"/>
</dbReference>
<dbReference type="Proteomes" id="UP000029734">
    <property type="component" value="Unassembled WGS sequence"/>
</dbReference>
<organism evidence="10 11">
    <name type="scientific">Paenibacillus wynnii</name>
    <dbReference type="NCBI Taxonomy" id="268407"/>
    <lineage>
        <taxon>Bacteria</taxon>
        <taxon>Bacillati</taxon>
        <taxon>Bacillota</taxon>
        <taxon>Bacilli</taxon>
        <taxon>Bacillales</taxon>
        <taxon>Paenibacillaceae</taxon>
        <taxon>Paenibacillus</taxon>
    </lineage>
</organism>
<dbReference type="Pfam" id="PF04055">
    <property type="entry name" value="Radical_SAM"/>
    <property type="match status" value="1"/>
</dbReference>
<dbReference type="SMART" id="SM00729">
    <property type="entry name" value="Elp3"/>
    <property type="match status" value="1"/>
</dbReference>
<dbReference type="Gene3D" id="3.20.20.70">
    <property type="entry name" value="Aldolase class I"/>
    <property type="match status" value="1"/>
</dbReference>
<keyword evidence="3" id="KW-0479">Metal-binding</keyword>
<dbReference type="SFLD" id="SFLDS00029">
    <property type="entry name" value="Radical_SAM"/>
    <property type="match status" value="1"/>
</dbReference>
<dbReference type="GO" id="GO:0046872">
    <property type="term" value="F:metal ion binding"/>
    <property type="evidence" value="ECO:0007669"/>
    <property type="project" value="UniProtKB-KW"/>
</dbReference>
<dbReference type="GO" id="GO:0042364">
    <property type="term" value="P:water-soluble vitamin biosynthetic process"/>
    <property type="evidence" value="ECO:0007669"/>
    <property type="project" value="UniProtKB-ARBA"/>
</dbReference>
<evidence type="ECO:0000256" key="8">
    <source>
        <dbReference type="PIRSR" id="PIRSR004762-2"/>
    </source>
</evidence>
<dbReference type="eggNOG" id="COG0502">
    <property type="taxonomic scope" value="Bacteria"/>
</dbReference>
<comment type="cofactor">
    <cofactor evidence="6">
        <name>[2Fe-2S] cluster</name>
        <dbReference type="ChEBI" id="CHEBI:190135"/>
    </cofactor>
</comment>
<proteinExistence type="predicted"/>
<dbReference type="SUPFAM" id="SSF102114">
    <property type="entry name" value="Radical SAM enzymes"/>
    <property type="match status" value="1"/>
</dbReference>
<evidence type="ECO:0000259" key="9">
    <source>
        <dbReference type="PROSITE" id="PS51918"/>
    </source>
</evidence>
<name>A0A098M640_9BACL</name>
<accession>A0A098M640</accession>
<feature type="binding site" evidence="8">
    <location>
        <position position="181"/>
    </location>
    <ligand>
        <name>S-adenosyl-L-methionine</name>
        <dbReference type="ChEBI" id="CHEBI:59789"/>
    </ligand>
</feature>
<dbReference type="PIRSF" id="PIRSF004762">
    <property type="entry name" value="CHP00423"/>
    <property type="match status" value="1"/>
</dbReference>
<dbReference type="SFLD" id="SFLDG01280">
    <property type="entry name" value="HydE/PylB-like"/>
    <property type="match status" value="1"/>
</dbReference>
<keyword evidence="1 7" id="KW-0004">4Fe-4S</keyword>
<dbReference type="InterPro" id="IPR006638">
    <property type="entry name" value="Elp3/MiaA/NifB-like_rSAM"/>
</dbReference>
<dbReference type="SFLD" id="SFLDF00348">
    <property type="entry name" value="FeFe_hydrogenase_maturase_(Hyd"/>
    <property type="match status" value="1"/>
</dbReference>
<reference evidence="10 11" key="2">
    <citation type="submission" date="2014-10" db="EMBL/GenBank/DDBJ databases">
        <title>Comparative genomics of the Paenibacillus odorifer group.</title>
        <authorList>
            <person name="Tsai Y.-C."/>
            <person name="Martin N."/>
            <person name="Korlach J."/>
            <person name="Wiedmann M."/>
        </authorList>
    </citation>
    <scope>NUCLEOTIDE SEQUENCE [LARGE SCALE GENOMIC DNA]</scope>
    <source>
        <strain evidence="10 11">DSM 18334</strain>
    </source>
</reference>
<dbReference type="GO" id="GO:0016740">
    <property type="term" value="F:transferase activity"/>
    <property type="evidence" value="ECO:0007669"/>
    <property type="project" value="TreeGrafter"/>
</dbReference>
<evidence type="ECO:0000256" key="3">
    <source>
        <dbReference type="ARBA" id="ARBA00022723"/>
    </source>
</evidence>
<dbReference type="OrthoDB" id="9786826at2"/>
<feature type="domain" description="Radical SAM core" evidence="9">
    <location>
        <begin position="48"/>
        <end position="263"/>
    </location>
</feature>
<dbReference type="InterPro" id="IPR058240">
    <property type="entry name" value="rSAM_sf"/>
</dbReference>
<dbReference type="InterPro" id="IPR024021">
    <property type="entry name" value="FeFe-hyd_HydE_rSAM"/>
</dbReference>
<sequence>MEDLLNKLNEQNELTKIEIVYFLQHLTLELQKRLFHLAVETRKKHYNESVYLRGLIEFSNYCKQDCMYCGLRRSNPEVDRYRLTEEEILECAAEGYNLGYRSFVLQSGEDFRYTEELMVRIVKSLKARFPDAAITLSMGERSEAFYRALYAAGTDRYLLRHETASRSLYESLHPGMSFDNRMNCLRILKDIGYQVGAGFMVGLPEQTHEHLAEDLLFLKEFHPAMIGIGPFIPHSATPLKDTAGGTIEDTLVMIALARLFVPDALMPATTAMGTLDPTGREQALSAGANVVMPNLSPLRFREKYELYENKICTGDQASQCRNCIEMRIMASGYQIELSRGDNCNFISTPEKEQLL</sequence>
<evidence type="ECO:0000256" key="6">
    <source>
        <dbReference type="ARBA" id="ARBA00034078"/>
    </source>
</evidence>
<evidence type="ECO:0000256" key="7">
    <source>
        <dbReference type="PIRSR" id="PIRSR004762-1"/>
    </source>
</evidence>
<dbReference type="GO" id="GO:0051539">
    <property type="term" value="F:4 iron, 4 sulfur cluster binding"/>
    <property type="evidence" value="ECO:0007669"/>
    <property type="project" value="UniProtKB-KW"/>
</dbReference>
<feature type="binding site" evidence="8">
    <location>
        <position position="137"/>
    </location>
    <ligand>
        <name>(3R)-3-methyl-D-ornithine</name>
        <dbReference type="ChEBI" id="CHEBI:64642"/>
    </ligand>
</feature>
<dbReference type="PANTHER" id="PTHR43726:SF1">
    <property type="entry name" value="BIOTIN SYNTHASE"/>
    <property type="match status" value="1"/>
</dbReference>
<keyword evidence="4 7" id="KW-0408">Iron</keyword>
<dbReference type="InterPro" id="IPR013785">
    <property type="entry name" value="Aldolase_TIM"/>
</dbReference>
<reference evidence="10 11" key="1">
    <citation type="submission" date="2014-08" db="EMBL/GenBank/DDBJ databases">
        <authorList>
            <person name="den Bakker H.C."/>
        </authorList>
    </citation>
    <scope>NUCLEOTIDE SEQUENCE [LARGE SCALE GENOMIC DNA]</scope>
    <source>
        <strain evidence="10 11">DSM 18334</strain>
    </source>
</reference>
<keyword evidence="2 7" id="KW-0949">S-adenosyl-L-methionine</keyword>
<dbReference type="AlphaFoldDB" id="A0A098M640"/>
<dbReference type="NCBIfam" id="TIGR03956">
    <property type="entry name" value="rSAM_HydE"/>
    <property type="match status" value="1"/>
</dbReference>
<feature type="binding site" evidence="7">
    <location>
        <position position="62"/>
    </location>
    <ligand>
        <name>[4Fe-4S] cluster</name>
        <dbReference type="ChEBI" id="CHEBI:49883"/>
        <note>4Fe-4S-S-AdoMet</note>
    </ligand>
</feature>
<gene>
    <name evidence="10" type="ORF">PWYN_20330</name>
</gene>
<dbReference type="InterPro" id="IPR034422">
    <property type="entry name" value="HydE/PylB-like"/>
</dbReference>
<dbReference type="GO" id="GO:0044272">
    <property type="term" value="P:sulfur compound biosynthetic process"/>
    <property type="evidence" value="ECO:0007669"/>
    <property type="project" value="UniProtKB-ARBA"/>
</dbReference>
<evidence type="ECO:0000256" key="2">
    <source>
        <dbReference type="ARBA" id="ARBA00022691"/>
    </source>
</evidence>
<dbReference type="SFLD" id="SFLDG01060">
    <property type="entry name" value="BATS_domain_containing"/>
    <property type="match status" value="1"/>
</dbReference>
<dbReference type="InterPro" id="IPR007197">
    <property type="entry name" value="rSAM"/>
</dbReference>
<evidence type="ECO:0000313" key="10">
    <source>
        <dbReference type="EMBL" id="KGE17012.1"/>
    </source>
</evidence>
<dbReference type="EMBL" id="JQCR01000003">
    <property type="protein sequence ID" value="KGE17012.1"/>
    <property type="molecule type" value="Genomic_DNA"/>
</dbReference>
<evidence type="ECO:0000256" key="4">
    <source>
        <dbReference type="ARBA" id="ARBA00023004"/>
    </source>
</evidence>
<evidence type="ECO:0000313" key="11">
    <source>
        <dbReference type="Proteomes" id="UP000029734"/>
    </source>
</evidence>
<keyword evidence="5 7" id="KW-0411">Iron-sulfur</keyword>
<evidence type="ECO:0000256" key="1">
    <source>
        <dbReference type="ARBA" id="ARBA00022485"/>
    </source>
</evidence>
<dbReference type="PROSITE" id="PS51918">
    <property type="entry name" value="RADICAL_SAM"/>
    <property type="match status" value="1"/>
</dbReference>
<dbReference type="RefSeq" id="WP_036655438.1">
    <property type="nucleotide sequence ID" value="NZ_JQCR01000003.1"/>
</dbReference>
<dbReference type="SFLD" id="SFLDG01082">
    <property type="entry name" value="B12-binding_domain_containing"/>
    <property type="match status" value="1"/>
</dbReference>
<feature type="binding site" evidence="7">
    <location>
        <position position="66"/>
    </location>
    <ligand>
        <name>[4Fe-4S] cluster</name>
        <dbReference type="ChEBI" id="CHEBI:49883"/>
        <note>4Fe-4S-S-AdoMet</note>
    </ligand>
</feature>
<keyword evidence="11" id="KW-1185">Reference proteome</keyword>
<evidence type="ECO:0000256" key="5">
    <source>
        <dbReference type="ARBA" id="ARBA00023014"/>
    </source>
</evidence>
<feature type="binding site" evidence="8">
    <location>
        <position position="162"/>
    </location>
    <ligand>
        <name>S-adenosyl-L-methionine</name>
        <dbReference type="ChEBI" id="CHEBI:59789"/>
    </ligand>
</feature>
<dbReference type="SMART" id="SM00876">
    <property type="entry name" value="BATS"/>
    <property type="match status" value="1"/>
</dbReference>
<feature type="binding site" evidence="7">
    <location>
        <position position="69"/>
    </location>
    <ligand>
        <name>[4Fe-4S] cluster</name>
        <dbReference type="ChEBI" id="CHEBI:49883"/>
        <note>4Fe-4S-S-AdoMet</note>
    </ligand>
</feature>
<comment type="caution">
    <text evidence="10">The sequence shown here is derived from an EMBL/GenBank/DDBJ whole genome shotgun (WGS) entry which is preliminary data.</text>
</comment>
<comment type="cofactor">
    <cofactor evidence="7">
        <name>[4Fe-4S] cluster</name>
        <dbReference type="ChEBI" id="CHEBI:49883"/>
    </cofactor>
    <text evidence="7">Binds 1 [4Fe-4S] cluster. The cluster is coordinated with 3 cysteines and an exchangeable S-adenosyl-L-methionine.</text>
</comment>
<dbReference type="InterPro" id="IPR010722">
    <property type="entry name" value="BATS_dom"/>
</dbReference>
<protein>
    <submittedName>
        <fullName evidence="10">Biotin synthase</fullName>
    </submittedName>
</protein>
<dbReference type="PANTHER" id="PTHR43726">
    <property type="entry name" value="3-METHYLORNITHINE SYNTHASE"/>
    <property type="match status" value="1"/>
</dbReference>